<feature type="region of interest" description="Disordered" evidence="1">
    <location>
        <begin position="375"/>
        <end position="443"/>
    </location>
</feature>
<protein>
    <submittedName>
        <fullName evidence="2">Uncharacterized protein</fullName>
    </submittedName>
</protein>
<keyword evidence="3" id="KW-1185">Reference proteome</keyword>
<comment type="caution">
    <text evidence="2">The sequence shown here is derived from an EMBL/GenBank/DDBJ whole genome shotgun (WGS) entry which is preliminary data.</text>
</comment>
<dbReference type="EMBL" id="JAODAN010000005">
    <property type="protein sequence ID" value="KAK1924310.1"/>
    <property type="molecule type" value="Genomic_DNA"/>
</dbReference>
<sequence>MTPPAPNYAKVASLAHWKTFFHPTQGLFRLPHTEGSSITHLDIDLRYINVARDVDPRPHSLSVLTPHAASEVYLPNVAVLTLRGAEQCHEEDERMEELASILLAIKPIEVRWLNATSDPAEQLTFSTHLVHPAVIAAGEIWARNEGARKIVMQGGFPCPNLSAPTPYSLTPAATPCPSPGPTKTSFSSSGGSLSSMLALSSIKPTPVDQQNNKERAEKRRLAEYRFQPRFEFAFGSWASEIIEWRFDGRYTPACILASIVHLLNAFNQSFPSASTKFEASLPSLITIAPLPLGIVAALRALVDKLDLADDLVAYLSDSVFIAPKDESCHARLFEGIRHGAEADDRTRQSRQLKADMLLLSSKNNSTAISPLAEMLGETPHSPSRSDSMDSTESLLPDETYATTEDGEEAMTPEMTPSAVVSSAGRATGKGSHARDASPASIEI</sequence>
<gene>
    <name evidence="2" type="ORF">DB88DRAFT_527190</name>
</gene>
<dbReference type="AlphaFoldDB" id="A0AAD9FM29"/>
<reference evidence="2" key="1">
    <citation type="submission" date="2023-02" db="EMBL/GenBank/DDBJ databases">
        <title>Identification and recombinant expression of a fungal hydrolase from Papiliotrema laurentii that hydrolyzes apple cutin and clears colloidal polyester polyurethane.</title>
        <authorList>
            <consortium name="DOE Joint Genome Institute"/>
            <person name="Roman V.A."/>
            <person name="Bojanowski C."/>
            <person name="Crable B.R."/>
            <person name="Wagner D.N."/>
            <person name="Hung C.S."/>
            <person name="Nadeau L.J."/>
            <person name="Schratz L."/>
            <person name="Haridas S."/>
            <person name="Pangilinan J."/>
            <person name="Lipzen A."/>
            <person name="Na H."/>
            <person name="Yan M."/>
            <person name="Ng V."/>
            <person name="Grigoriev I.V."/>
            <person name="Spatafora J.W."/>
            <person name="Barlow D."/>
            <person name="Biffinger J."/>
            <person name="Kelley-Loughnane N."/>
            <person name="Varaljay V.A."/>
            <person name="Crookes-Goodson W.J."/>
        </authorList>
    </citation>
    <scope>NUCLEOTIDE SEQUENCE</scope>
    <source>
        <strain evidence="2">5307AH</strain>
    </source>
</reference>
<evidence type="ECO:0000313" key="3">
    <source>
        <dbReference type="Proteomes" id="UP001182556"/>
    </source>
</evidence>
<evidence type="ECO:0000256" key="1">
    <source>
        <dbReference type="SAM" id="MobiDB-lite"/>
    </source>
</evidence>
<proteinExistence type="predicted"/>
<name>A0AAD9FM29_PAPLA</name>
<organism evidence="2 3">
    <name type="scientific">Papiliotrema laurentii</name>
    <name type="common">Cryptococcus laurentii</name>
    <dbReference type="NCBI Taxonomy" id="5418"/>
    <lineage>
        <taxon>Eukaryota</taxon>
        <taxon>Fungi</taxon>
        <taxon>Dikarya</taxon>
        <taxon>Basidiomycota</taxon>
        <taxon>Agaricomycotina</taxon>
        <taxon>Tremellomycetes</taxon>
        <taxon>Tremellales</taxon>
        <taxon>Rhynchogastremaceae</taxon>
        <taxon>Papiliotrema</taxon>
    </lineage>
</organism>
<accession>A0AAD9FM29</accession>
<evidence type="ECO:0000313" key="2">
    <source>
        <dbReference type="EMBL" id="KAK1924310.1"/>
    </source>
</evidence>
<dbReference type="Proteomes" id="UP001182556">
    <property type="component" value="Unassembled WGS sequence"/>
</dbReference>
<feature type="compositionally biased region" description="Polar residues" evidence="1">
    <location>
        <begin position="380"/>
        <end position="393"/>
    </location>
</feature>